<dbReference type="SUPFAM" id="SSF101898">
    <property type="entry name" value="NHL repeat"/>
    <property type="match status" value="1"/>
</dbReference>
<feature type="signal peptide" evidence="1">
    <location>
        <begin position="1"/>
        <end position="22"/>
    </location>
</feature>
<dbReference type="AlphaFoldDB" id="A0A096AP05"/>
<keyword evidence="1" id="KW-0732">Signal</keyword>
<dbReference type="RefSeq" id="WP_036884218.1">
    <property type="nucleotide sequence ID" value="NZ_JRNR01000096.1"/>
</dbReference>
<organism evidence="2 3">
    <name type="scientific">Prevotella disiens DNF00882</name>
    <dbReference type="NCBI Taxonomy" id="1401075"/>
    <lineage>
        <taxon>Bacteria</taxon>
        <taxon>Pseudomonadati</taxon>
        <taxon>Bacteroidota</taxon>
        <taxon>Bacteroidia</taxon>
        <taxon>Bacteroidales</taxon>
        <taxon>Prevotellaceae</taxon>
        <taxon>Prevotella</taxon>
    </lineage>
</organism>
<reference evidence="2 3" key="1">
    <citation type="submission" date="2014-07" db="EMBL/GenBank/DDBJ databases">
        <authorList>
            <person name="McCorrison J."/>
            <person name="Sanka R."/>
            <person name="Torralba M."/>
            <person name="Gillis M."/>
            <person name="Haft D.H."/>
            <person name="Methe B."/>
            <person name="Sutton G."/>
            <person name="Nelson K.E."/>
        </authorList>
    </citation>
    <scope>NUCLEOTIDE SEQUENCE [LARGE SCALE GENOMIC DNA]</scope>
    <source>
        <strain evidence="2 3">DNF00882</strain>
    </source>
</reference>
<feature type="chain" id="PRO_5001917262" description="Fibronectin" evidence="1">
    <location>
        <begin position="23"/>
        <end position="659"/>
    </location>
</feature>
<proteinExistence type="predicted"/>
<evidence type="ECO:0000256" key="1">
    <source>
        <dbReference type="SAM" id="SignalP"/>
    </source>
</evidence>
<evidence type="ECO:0000313" key="2">
    <source>
        <dbReference type="EMBL" id="KGF48441.1"/>
    </source>
</evidence>
<dbReference type="Proteomes" id="UP000029538">
    <property type="component" value="Unassembled WGS sequence"/>
</dbReference>
<protein>
    <recommendedName>
        <fullName evidence="4">Fibronectin</fullName>
    </recommendedName>
</protein>
<evidence type="ECO:0000313" key="3">
    <source>
        <dbReference type="Proteomes" id="UP000029538"/>
    </source>
</evidence>
<dbReference type="EMBL" id="JRNR01000096">
    <property type="protein sequence ID" value="KGF48441.1"/>
    <property type="molecule type" value="Genomic_DNA"/>
</dbReference>
<name>A0A096AP05_9BACT</name>
<comment type="caution">
    <text evidence="2">The sequence shown here is derived from an EMBL/GenBank/DDBJ whole genome shotgun (WGS) entry which is preliminary data.</text>
</comment>
<accession>A0A096AP05</accession>
<sequence length="659" mass="73074">MKKLFTTIFATMAMFGTLPIVAQSTDVEFNMYGHAVNKYEMNGIFSFTTNTSTEVKSVKELVATPNYGAVKVKDRYYVFNMDNSSGYGSDYKMYIYNATDYQLVTRNTLTADVVTEASPIAYDAKTDKVYSIFKDNEYLAKLCLLDLSKRSKTEICTFSMKNFLVMAFNEEGNLFGITDKGELYKLSTTGEYPQLIGNTKLSSTVLQGATFVPGDNVNMYWAATLSNGENGLYKVDVTKGTATKVKAFAENYEFAYIWAGDKIIKAGAPGKSTDLSLNFANGSLTGKVNFKAPSVTHAGSALSGALTYTIYVDGVKSTNGSTTAGANVEAQVTTTQGIHDFTVVVSNTEGDGDKAELLKQYIGKDTPKAVSNVKLVRADNNTDFVLTWDNPTEGVHGGYVNPAEVKYKVVQMPAATEITKTATSPYTFTVNQDKPEKCFFDVTPYVDDNTVGMPMSSNKIMVGKPFTVPYTEEFNSNDNFLLYTTEHIGDGNAYWDWDYEYKWIKIYSSTAAKNDWIFTPFIATEKDMEYKLTFDVKTIGKEKFEVKYGYAPASASMTEQLIADTEVNNDNFVNKECKFVTKKNGIIYIGFHVNTTNYEDAMNLYIDNIRLEAIGSTNIDGIKTTITTNDAPLYNLAGQKVGKNYKGIVIQNGKKFMNR</sequence>
<gene>
    <name evidence="2" type="ORF">HMPREF0654_09315</name>
</gene>
<evidence type="ECO:0008006" key="4">
    <source>
        <dbReference type="Google" id="ProtNLM"/>
    </source>
</evidence>